<evidence type="ECO:0000313" key="3">
    <source>
        <dbReference type="Proteomes" id="UP000325672"/>
    </source>
</evidence>
<organism evidence="2 3">
    <name type="scientific">Aspergillus pseudotamarii</name>
    <dbReference type="NCBI Taxonomy" id="132259"/>
    <lineage>
        <taxon>Eukaryota</taxon>
        <taxon>Fungi</taxon>
        <taxon>Dikarya</taxon>
        <taxon>Ascomycota</taxon>
        <taxon>Pezizomycotina</taxon>
        <taxon>Eurotiomycetes</taxon>
        <taxon>Eurotiomycetidae</taxon>
        <taxon>Eurotiales</taxon>
        <taxon>Aspergillaceae</taxon>
        <taxon>Aspergillus</taxon>
        <taxon>Aspergillus subgen. Circumdati</taxon>
    </lineage>
</organism>
<evidence type="ECO:0000313" key="2">
    <source>
        <dbReference type="EMBL" id="KAE8130847.1"/>
    </source>
</evidence>
<keyword evidence="3" id="KW-1185">Reference proteome</keyword>
<dbReference type="Proteomes" id="UP000325672">
    <property type="component" value="Unassembled WGS sequence"/>
</dbReference>
<gene>
    <name evidence="2" type="ORF">BDV38DRAFT_289265</name>
</gene>
<dbReference type="RefSeq" id="XP_031906910.1">
    <property type="nucleotide sequence ID" value="XM_032061208.1"/>
</dbReference>
<dbReference type="OrthoDB" id="10391095at2759"/>
<dbReference type="GeneID" id="43645418"/>
<name>A0A5N6SA43_ASPPS</name>
<feature type="region of interest" description="Disordered" evidence="1">
    <location>
        <begin position="1"/>
        <end position="25"/>
    </location>
</feature>
<reference evidence="2 3" key="1">
    <citation type="submission" date="2019-04" db="EMBL/GenBank/DDBJ databases">
        <title>Friends and foes A comparative genomics study of 23 Aspergillus species from section Flavi.</title>
        <authorList>
            <consortium name="DOE Joint Genome Institute"/>
            <person name="Kjaerbolling I."/>
            <person name="Vesth T."/>
            <person name="Frisvad J.C."/>
            <person name="Nybo J.L."/>
            <person name="Theobald S."/>
            <person name="Kildgaard S."/>
            <person name="Isbrandt T."/>
            <person name="Kuo A."/>
            <person name="Sato A."/>
            <person name="Lyhne E.K."/>
            <person name="Kogle M.E."/>
            <person name="Wiebenga A."/>
            <person name="Kun R.S."/>
            <person name="Lubbers R.J."/>
            <person name="Makela M.R."/>
            <person name="Barry K."/>
            <person name="Chovatia M."/>
            <person name="Clum A."/>
            <person name="Daum C."/>
            <person name="Haridas S."/>
            <person name="He G."/>
            <person name="LaButti K."/>
            <person name="Lipzen A."/>
            <person name="Mondo S."/>
            <person name="Riley R."/>
            <person name="Salamov A."/>
            <person name="Simmons B.A."/>
            <person name="Magnuson J.K."/>
            <person name="Henrissat B."/>
            <person name="Mortensen U.H."/>
            <person name="Larsen T.O."/>
            <person name="Devries R.P."/>
            <person name="Grigoriev I.V."/>
            <person name="Machida M."/>
            <person name="Baker S.E."/>
            <person name="Andersen M.R."/>
        </authorList>
    </citation>
    <scope>NUCLEOTIDE SEQUENCE [LARGE SCALE GENOMIC DNA]</scope>
    <source>
        <strain evidence="2 3">CBS 117625</strain>
    </source>
</reference>
<sequence>MAAPVPDSSIHERATLTPSGSIEERGARLAKPIAERGLVLGDSDGLTSGNPITERPWSGSDSTIITRQTVVVLYTTGVIELDTWCADQLGLM</sequence>
<accession>A0A5N6SA43</accession>
<proteinExistence type="predicted"/>
<dbReference type="EMBL" id="ML743692">
    <property type="protein sequence ID" value="KAE8130847.1"/>
    <property type="molecule type" value="Genomic_DNA"/>
</dbReference>
<protein>
    <submittedName>
        <fullName evidence="2">Uncharacterized protein</fullName>
    </submittedName>
</protein>
<dbReference type="AlphaFoldDB" id="A0A5N6SA43"/>
<evidence type="ECO:0000256" key="1">
    <source>
        <dbReference type="SAM" id="MobiDB-lite"/>
    </source>
</evidence>